<sequence length="78" mass="9205">MSEKKTSSVPQDNLGLSAKMSHEEHHLKTIQSEMGVVDHETPEWKESEKRLVRKLDMTLMPMVWILYMFNYLDRNNIA</sequence>
<evidence type="ECO:0008006" key="2">
    <source>
        <dbReference type="Google" id="ProtNLM"/>
    </source>
</evidence>
<dbReference type="AlphaFoldDB" id="F9GBJ2"/>
<organism evidence="1">
    <name type="scientific">Fusarium oxysporum (strain Fo5176)</name>
    <name type="common">Fusarium vascular wilt</name>
    <dbReference type="NCBI Taxonomy" id="660025"/>
    <lineage>
        <taxon>Eukaryota</taxon>
        <taxon>Fungi</taxon>
        <taxon>Dikarya</taxon>
        <taxon>Ascomycota</taxon>
        <taxon>Pezizomycotina</taxon>
        <taxon>Sordariomycetes</taxon>
        <taxon>Hypocreomycetidae</taxon>
        <taxon>Hypocreales</taxon>
        <taxon>Nectriaceae</taxon>
        <taxon>Fusarium</taxon>
        <taxon>Fusarium oxysporum species complex</taxon>
    </lineage>
</organism>
<feature type="non-terminal residue" evidence="1">
    <location>
        <position position="78"/>
    </location>
</feature>
<comment type="caution">
    <text evidence="1">The sequence shown here is derived from an EMBL/GenBank/DDBJ whole genome shotgun (WGS) entry which is preliminary data.</text>
</comment>
<name>F9GBJ2_FUSOF</name>
<protein>
    <recommendedName>
        <fullName evidence="2">Major facilitator superfamily (MFS) profile domain-containing protein</fullName>
    </recommendedName>
</protein>
<gene>
    <name evidence="1" type="ORF">FOXB_16025</name>
</gene>
<reference evidence="1" key="1">
    <citation type="journal article" date="2012" name="Mol. Plant Microbe Interact.">
        <title>A highly conserved effector in Fusarium oxysporum is required for full virulence on Arabidopsis.</title>
        <authorList>
            <person name="Thatcher L.F."/>
            <person name="Gardiner D.M."/>
            <person name="Kazan K."/>
            <person name="Manners J."/>
        </authorList>
    </citation>
    <scope>NUCLEOTIDE SEQUENCE [LARGE SCALE GENOMIC DNA]</scope>
    <source>
        <strain evidence="1">Fo5176</strain>
    </source>
</reference>
<accession>F9GBJ2</accession>
<proteinExistence type="predicted"/>
<evidence type="ECO:0000313" key="1">
    <source>
        <dbReference type="EMBL" id="EGU73464.1"/>
    </source>
</evidence>
<dbReference type="EMBL" id="AFQF01004543">
    <property type="protein sequence ID" value="EGU73464.1"/>
    <property type="molecule type" value="Genomic_DNA"/>
</dbReference>